<dbReference type="eggNOG" id="ENOG502QZCV">
    <property type="taxonomic scope" value="Eukaryota"/>
</dbReference>
<dbReference type="AlphaFoldDB" id="K0RGM1"/>
<reference evidence="3 4" key="1">
    <citation type="journal article" date="2012" name="Genome Biol.">
        <title>Genome and low-iron response of an oceanic diatom adapted to chronic iron limitation.</title>
        <authorList>
            <person name="Lommer M."/>
            <person name="Specht M."/>
            <person name="Roy A.S."/>
            <person name="Kraemer L."/>
            <person name="Andreson R."/>
            <person name="Gutowska M.A."/>
            <person name="Wolf J."/>
            <person name="Bergner S.V."/>
            <person name="Schilhabel M.B."/>
            <person name="Klostermeier U.C."/>
            <person name="Beiko R.G."/>
            <person name="Rosenstiel P."/>
            <person name="Hippler M."/>
            <person name="Laroche J."/>
        </authorList>
    </citation>
    <scope>NUCLEOTIDE SEQUENCE [LARGE SCALE GENOMIC DNA]</scope>
    <source>
        <strain evidence="3 4">CCMP1005</strain>
    </source>
</reference>
<keyword evidence="4" id="KW-1185">Reference proteome</keyword>
<dbReference type="InterPro" id="IPR001357">
    <property type="entry name" value="BRCT_dom"/>
</dbReference>
<evidence type="ECO:0000313" key="4">
    <source>
        <dbReference type="Proteomes" id="UP000266841"/>
    </source>
</evidence>
<proteinExistence type="predicted"/>
<feature type="domain" description="BRCT" evidence="2">
    <location>
        <begin position="111"/>
        <end position="211"/>
    </location>
</feature>
<dbReference type="PROSITE" id="PS50172">
    <property type="entry name" value="BRCT"/>
    <property type="match status" value="1"/>
</dbReference>
<organism evidence="3 4">
    <name type="scientific">Thalassiosira oceanica</name>
    <name type="common">Marine diatom</name>
    <dbReference type="NCBI Taxonomy" id="159749"/>
    <lineage>
        <taxon>Eukaryota</taxon>
        <taxon>Sar</taxon>
        <taxon>Stramenopiles</taxon>
        <taxon>Ochrophyta</taxon>
        <taxon>Bacillariophyta</taxon>
        <taxon>Coscinodiscophyceae</taxon>
        <taxon>Thalassiosirophycidae</taxon>
        <taxon>Thalassiosirales</taxon>
        <taxon>Thalassiosiraceae</taxon>
        <taxon>Thalassiosira</taxon>
    </lineage>
</organism>
<dbReference type="OrthoDB" id="206849at2759"/>
<dbReference type="Proteomes" id="UP000266841">
    <property type="component" value="Unassembled WGS sequence"/>
</dbReference>
<dbReference type="Pfam" id="PF00533">
    <property type="entry name" value="BRCT"/>
    <property type="match status" value="1"/>
</dbReference>
<gene>
    <name evidence="3" type="ORF">THAOC_35707</name>
</gene>
<feature type="region of interest" description="Disordered" evidence="1">
    <location>
        <begin position="30"/>
        <end position="50"/>
    </location>
</feature>
<dbReference type="SMART" id="SM00292">
    <property type="entry name" value="BRCT"/>
    <property type="match status" value="1"/>
</dbReference>
<name>K0RGM1_THAOC</name>
<sequence length="293" mass="32451">MCLLVSVANATVSSVTQNAVFGEIDFPSSASPSTAVGSSEGRSQDQMMSRRIPKVKFRRPPTFDLAARGRLSRAKEEKTTYARGRVRCAADAASQQIRRGGAADEEPIDSTTKKLFNGLTMSISTLESKETQVESGQSMKSVKQTLISQGAMIAPQVHKRVRCIICTPQAIENLTQRVRQALKRGVDIVDIKWLNDSVRQGKRLEVDGYLRNDLARALMAEKKEQDDIRQRANNIDEVHIPDHATGGWSEPIELDCCCVCHENGDFNCPWCTNPDCNVYSRMRKAGKFPSNSS</sequence>
<dbReference type="InterPro" id="IPR036420">
    <property type="entry name" value="BRCT_dom_sf"/>
</dbReference>
<evidence type="ECO:0000313" key="3">
    <source>
        <dbReference type="EMBL" id="EJK45677.1"/>
    </source>
</evidence>
<protein>
    <recommendedName>
        <fullName evidence="2">BRCT domain-containing protein</fullName>
    </recommendedName>
</protein>
<dbReference type="Gene3D" id="3.40.50.10190">
    <property type="entry name" value="BRCT domain"/>
    <property type="match status" value="1"/>
</dbReference>
<evidence type="ECO:0000259" key="2">
    <source>
        <dbReference type="PROSITE" id="PS50172"/>
    </source>
</evidence>
<comment type="caution">
    <text evidence="3">The sequence shown here is derived from an EMBL/GenBank/DDBJ whole genome shotgun (WGS) entry which is preliminary data.</text>
</comment>
<feature type="compositionally biased region" description="Low complexity" evidence="1">
    <location>
        <begin position="30"/>
        <end position="39"/>
    </location>
</feature>
<dbReference type="SUPFAM" id="SSF52113">
    <property type="entry name" value="BRCT domain"/>
    <property type="match status" value="1"/>
</dbReference>
<evidence type="ECO:0000256" key="1">
    <source>
        <dbReference type="SAM" id="MobiDB-lite"/>
    </source>
</evidence>
<dbReference type="EMBL" id="AGNL01048344">
    <property type="protein sequence ID" value="EJK45677.1"/>
    <property type="molecule type" value="Genomic_DNA"/>
</dbReference>
<accession>K0RGM1</accession>